<sequence>MVSKETVKNYLLLKTIKGISDNIIFTLYKKYTSLSGIFEVDKANLAEVVGERTASLIDLKNADVDFVNNELEKTKKYSIKIITLEDDFYPSLLKEINSPPAYLYCLGDYETLKMPSIAIVGSRKATKKAVNFTMKLAQDLAELGLNIVSGFAAGIDIAAHLGAIKKGKTTAVFGNGFLYVYPESNKKYFKEIIKKGCIITEFSLDTKPDAYNFPRRNRIIAGMSYGVIVVEAAEKSGSLITASLAMEENREVFAVPIWPEEKNNGTNKLIKEGAKLIENYYDVVEELVKYVDSLKMIDKKINDNNINFNDDFEKVLYQLIAESPKSIDEICIETGKELVEIMNKLSEMELKGLLSLDIDGKYYARRV</sequence>
<proteinExistence type="inferred from homology"/>
<dbReference type="GO" id="GO:0009294">
    <property type="term" value="P:DNA-mediated transformation"/>
    <property type="evidence" value="ECO:0007669"/>
    <property type="project" value="InterPro"/>
</dbReference>
<dbReference type="InterPro" id="IPR003488">
    <property type="entry name" value="DprA"/>
</dbReference>
<keyword evidence="4" id="KW-1185">Reference proteome</keyword>
<dbReference type="PANTHER" id="PTHR43022">
    <property type="entry name" value="PROTEIN SMF"/>
    <property type="match status" value="1"/>
</dbReference>
<accession>A0A5A8F3B0</accession>
<evidence type="ECO:0000256" key="1">
    <source>
        <dbReference type="ARBA" id="ARBA00006525"/>
    </source>
</evidence>
<dbReference type="Gene3D" id="3.40.50.450">
    <property type="match status" value="1"/>
</dbReference>
<evidence type="ECO:0000313" key="4">
    <source>
        <dbReference type="Proteomes" id="UP000322876"/>
    </source>
</evidence>
<protein>
    <submittedName>
        <fullName evidence="3">DNA-protecting protein DprA</fullName>
    </submittedName>
</protein>
<dbReference type="InterPro" id="IPR057666">
    <property type="entry name" value="DrpA_SLOG"/>
</dbReference>
<feature type="domain" description="Smf/DprA SLOG" evidence="2">
    <location>
        <begin position="80"/>
        <end position="287"/>
    </location>
</feature>
<dbReference type="SUPFAM" id="SSF102405">
    <property type="entry name" value="MCP/YpsA-like"/>
    <property type="match status" value="1"/>
</dbReference>
<comment type="caution">
    <text evidence="3">The sequence shown here is derived from an EMBL/GenBank/DDBJ whole genome shotgun (WGS) entry which is preliminary data.</text>
</comment>
<name>A0A5A8F3B0_9BACT</name>
<reference evidence="3 4" key="1">
    <citation type="submission" date="2019-06" db="EMBL/GenBank/DDBJ databases">
        <title>Genomic insights into carbon and energy metabolism of Deferribacter autotrophicus revealed new metabolic traits in the phylum Deferribacteres.</title>
        <authorList>
            <person name="Slobodkin A.I."/>
            <person name="Slobodkina G.B."/>
            <person name="Allioux M."/>
            <person name="Alain K."/>
            <person name="Jebbar M."/>
            <person name="Shadrin V."/>
            <person name="Kublanov I.V."/>
            <person name="Toshchakov S.V."/>
            <person name="Bonch-Osmolovskaya E.A."/>
        </authorList>
    </citation>
    <scope>NUCLEOTIDE SEQUENCE [LARGE SCALE GENOMIC DNA]</scope>
    <source>
        <strain evidence="3 4">SL50</strain>
    </source>
</reference>
<gene>
    <name evidence="3" type="primary">dprA</name>
    <name evidence="3" type="ORF">FHQ18_04045</name>
</gene>
<dbReference type="PANTHER" id="PTHR43022:SF1">
    <property type="entry name" value="PROTEIN SMF"/>
    <property type="match status" value="1"/>
</dbReference>
<organism evidence="3 4">
    <name type="scientific">Deferribacter autotrophicus</name>
    <dbReference type="NCBI Taxonomy" id="500465"/>
    <lineage>
        <taxon>Bacteria</taxon>
        <taxon>Pseudomonadati</taxon>
        <taxon>Deferribacterota</taxon>
        <taxon>Deferribacteres</taxon>
        <taxon>Deferribacterales</taxon>
        <taxon>Deferribacteraceae</taxon>
        <taxon>Deferribacter</taxon>
    </lineage>
</organism>
<dbReference type="AlphaFoldDB" id="A0A5A8F3B0"/>
<dbReference type="OrthoDB" id="9785707at2"/>
<evidence type="ECO:0000313" key="3">
    <source>
        <dbReference type="EMBL" id="KAA0258338.1"/>
    </source>
</evidence>
<dbReference type="Pfam" id="PF02481">
    <property type="entry name" value="DNA_processg_A"/>
    <property type="match status" value="1"/>
</dbReference>
<dbReference type="Proteomes" id="UP000322876">
    <property type="component" value="Unassembled WGS sequence"/>
</dbReference>
<dbReference type="RefSeq" id="WP_149265895.1">
    <property type="nucleotide sequence ID" value="NZ_VFJB01000004.1"/>
</dbReference>
<dbReference type="NCBIfam" id="TIGR00732">
    <property type="entry name" value="dprA"/>
    <property type="match status" value="1"/>
</dbReference>
<dbReference type="EMBL" id="VFJB01000004">
    <property type="protein sequence ID" value="KAA0258338.1"/>
    <property type="molecule type" value="Genomic_DNA"/>
</dbReference>
<evidence type="ECO:0000259" key="2">
    <source>
        <dbReference type="Pfam" id="PF02481"/>
    </source>
</evidence>
<comment type="similarity">
    <text evidence="1">Belongs to the DprA/Smf family.</text>
</comment>